<keyword evidence="3" id="KW-0732">Signal</keyword>
<dbReference type="Proteomes" id="UP001501480">
    <property type="component" value="Unassembled WGS sequence"/>
</dbReference>
<evidence type="ECO:0000313" key="4">
    <source>
        <dbReference type="EMBL" id="GAA2074528.1"/>
    </source>
</evidence>
<evidence type="ECO:0000313" key="5">
    <source>
        <dbReference type="Proteomes" id="UP001501480"/>
    </source>
</evidence>
<organism evidence="4 5">
    <name type="scientific">Aeromicrobium halocynthiae</name>
    <dbReference type="NCBI Taxonomy" id="560557"/>
    <lineage>
        <taxon>Bacteria</taxon>
        <taxon>Bacillati</taxon>
        <taxon>Actinomycetota</taxon>
        <taxon>Actinomycetes</taxon>
        <taxon>Propionibacteriales</taxon>
        <taxon>Nocardioidaceae</taxon>
        <taxon>Aeromicrobium</taxon>
    </lineage>
</organism>
<dbReference type="RefSeq" id="WP_344325788.1">
    <property type="nucleotide sequence ID" value="NZ_BAAAPY010000003.1"/>
</dbReference>
<comment type="caution">
    <text evidence="4">The sequence shown here is derived from an EMBL/GenBank/DDBJ whole genome shotgun (WGS) entry which is preliminary data.</text>
</comment>
<evidence type="ECO:0000256" key="2">
    <source>
        <dbReference type="SAM" id="Phobius"/>
    </source>
</evidence>
<feature type="compositionally biased region" description="Polar residues" evidence="1">
    <location>
        <begin position="83"/>
        <end position="93"/>
    </location>
</feature>
<accession>A0ABN2VVZ7</accession>
<name>A0ABN2VVZ7_9ACTN</name>
<proteinExistence type="predicted"/>
<reference evidence="4 5" key="1">
    <citation type="journal article" date="2019" name="Int. J. Syst. Evol. Microbiol.">
        <title>The Global Catalogue of Microorganisms (GCM) 10K type strain sequencing project: providing services to taxonomists for standard genome sequencing and annotation.</title>
        <authorList>
            <consortium name="The Broad Institute Genomics Platform"/>
            <consortium name="The Broad Institute Genome Sequencing Center for Infectious Disease"/>
            <person name="Wu L."/>
            <person name="Ma J."/>
        </authorList>
    </citation>
    <scope>NUCLEOTIDE SEQUENCE [LARGE SCALE GENOMIC DNA]</scope>
    <source>
        <strain evidence="4 5">JCM 15749</strain>
    </source>
</reference>
<evidence type="ECO:0000256" key="1">
    <source>
        <dbReference type="SAM" id="MobiDB-lite"/>
    </source>
</evidence>
<feature type="transmembrane region" description="Helical" evidence="2">
    <location>
        <begin position="46"/>
        <end position="67"/>
    </location>
</feature>
<evidence type="ECO:0000256" key="3">
    <source>
        <dbReference type="SAM" id="SignalP"/>
    </source>
</evidence>
<keyword evidence="2" id="KW-0812">Transmembrane</keyword>
<sequence length="93" mass="9457">MKAPVRIVTLLAASLLGLLATAGAAAADTPAGGDWIAGPERSTLELLLLFGGGTVGMFVVVALFGLLTARNNYEPPEPGTELVRTSDSAPAQH</sequence>
<keyword evidence="5" id="KW-1185">Reference proteome</keyword>
<feature type="region of interest" description="Disordered" evidence="1">
    <location>
        <begin position="74"/>
        <end position="93"/>
    </location>
</feature>
<feature type="signal peptide" evidence="3">
    <location>
        <begin position="1"/>
        <end position="26"/>
    </location>
</feature>
<dbReference type="EMBL" id="BAAAPY010000003">
    <property type="protein sequence ID" value="GAA2074528.1"/>
    <property type="molecule type" value="Genomic_DNA"/>
</dbReference>
<protein>
    <submittedName>
        <fullName evidence="4">Uncharacterized protein</fullName>
    </submittedName>
</protein>
<feature type="chain" id="PRO_5046333332" evidence="3">
    <location>
        <begin position="27"/>
        <end position="93"/>
    </location>
</feature>
<gene>
    <name evidence="4" type="ORF">GCM10009821_11700</name>
</gene>
<keyword evidence="2" id="KW-1133">Transmembrane helix</keyword>
<keyword evidence="2" id="KW-0472">Membrane</keyword>